<dbReference type="Gene3D" id="3.90.1150.10">
    <property type="entry name" value="Aspartate Aminotransferase, domain 1"/>
    <property type="match status" value="1"/>
</dbReference>
<comment type="cofactor">
    <cofactor evidence="1">
        <name>pyridoxal 5'-phosphate</name>
        <dbReference type="ChEBI" id="CHEBI:597326"/>
    </cofactor>
</comment>
<dbReference type="InterPro" id="IPR015421">
    <property type="entry name" value="PyrdxlP-dep_Trfase_major"/>
</dbReference>
<evidence type="ECO:0000313" key="7">
    <source>
        <dbReference type="EMBL" id="BBP01574.1"/>
    </source>
</evidence>
<dbReference type="PANTHER" id="PTHR43525">
    <property type="entry name" value="PROTEIN MALY"/>
    <property type="match status" value="1"/>
</dbReference>
<dbReference type="CDD" id="cd00609">
    <property type="entry name" value="AAT_like"/>
    <property type="match status" value="1"/>
</dbReference>
<dbReference type="Gene3D" id="3.40.640.10">
    <property type="entry name" value="Type I PLP-dependent aspartate aminotransferase-like (Major domain)"/>
    <property type="match status" value="1"/>
</dbReference>
<dbReference type="SUPFAM" id="SSF53383">
    <property type="entry name" value="PLP-dependent transferases"/>
    <property type="match status" value="1"/>
</dbReference>
<dbReference type="RefSeq" id="WP_162085339.1">
    <property type="nucleotide sequence ID" value="NZ_AP021881.1"/>
</dbReference>
<keyword evidence="3" id="KW-0663">Pyridoxal phosphate</keyword>
<evidence type="ECO:0000256" key="4">
    <source>
        <dbReference type="ARBA" id="ARBA00023239"/>
    </source>
</evidence>
<evidence type="ECO:0000259" key="6">
    <source>
        <dbReference type="Pfam" id="PF00155"/>
    </source>
</evidence>
<dbReference type="EC" id="4.4.1.13" evidence="2"/>
<dbReference type="Pfam" id="PF00155">
    <property type="entry name" value="Aminotran_1_2"/>
    <property type="match status" value="1"/>
</dbReference>
<proteinExistence type="inferred from homology"/>
<keyword evidence="4 7" id="KW-0456">Lyase</keyword>
<dbReference type="InterPro" id="IPR051798">
    <property type="entry name" value="Class-II_PLP-Dep_Aminotrans"/>
</dbReference>
<name>A0A809RL92_9PROT</name>
<comment type="similarity">
    <text evidence="5">Belongs to the class-II pyridoxal-phosphate-dependent aminotransferase family. MalY/PatB cystathionine beta-lyase subfamily.</text>
</comment>
<dbReference type="KEGG" id="sniv:SFSGTM_22820"/>
<evidence type="ECO:0000313" key="8">
    <source>
        <dbReference type="Proteomes" id="UP000463939"/>
    </source>
</evidence>
<dbReference type="InterPro" id="IPR015422">
    <property type="entry name" value="PyrdxlP-dep_Trfase_small"/>
</dbReference>
<feature type="domain" description="Aminotransferase class I/classII large" evidence="6">
    <location>
        <begin position="29"/>
        <end position="380"/>
    </location>
</feature>
<dbReference type="NCBIfam" id="TIGR04350">
    <property type="entry name" value="C_S_lyase_PatB"/>
    <property type="match status" value="1"/>
</dbReference>
<evidence type="ECO:0000256" key="1">
    <source>
        <dbReference type="ARBA" id="ARBA00001933"/>
    </source>
</evidence>
<evidence type="ECO:0000256" key="3">
    <source>
        <dbReference type="ARBA" id="ARBA00022898"/>
    </source>
</evidence>
<dbReference type="Proteomes" id="UP000463939">
    <property type="component" value="Chromosome"/>
</dbReference>
<dbReference type="InterPro" id="IPR004839">
    <property type="entry name" value="Aminotransferase_I/II_large"/>
</dbReference>
<dbReference type="GO" id="GO:0047804">
    <property type="term" value="F:cysteine-S-conjugate beta-lyase activity"/>
    <property type="evidence" value="ECO:0007669"/>
    <property type="project" value="UniProtKB-EC"/>
</dbReference>
<protein>
    <recommendedName>
        <fullName evidence="2">cysteine-S-conjugate beta-lyase</fullName>
        <ecNumber evidence="2">4.4.1.13</ecNumber>
    </recommendedName>
</protein>
<dbReference type="InterPro" id="IPR015424">
    <property type="entry name" value="PyrdxlP-dep_Trfase"/>
</dbReference>
<dbReference type="InterPro" id="IPR027619">
    <property type="entry name" value="C-S_lyase_PatB-like"/>
</dbReference>
<evidence type="ECO:0000256" key="5">
    <source>
        <dbReference type="ARBA" id="ARBA00037974"/>
    </source>
</evidence>
<sequence length="386" mass="43043">MFDFDQIISRSGTASEKWDGRLATFGRADVTPLWVADMDFAVPPAVTEALLARAQHPIFGYTLADDVVYESLINWLFQQHGWQVERDWIVFTPGVVPSIYAAVQALTQSHQGVIVQPPVYPPFFSAVGAHGRVLLENPLRLENGRYQLDLEQLEQCAQQGAKLLLLCSPHNPVGRVWRPDELTAVLDVARRYQLIVFSDEIHADLIYPGYKHTPLATLASEGDLVITAVSPSKTFNLAGLGLSALVIPDANIRRHMVDAFAQLHIQVLNPFSLTAYTAAYQHGSAWRDALMCYLRDTRDAVISYLVQHIPKIRPIEPEGTYLMWLDCRALGMSDVALRDFFVRECGLGLNAGFTFGQAGSGFMRLNLASPRSEIMKALERVYACVR</sequence>
<gene>
    <name evidence="7" type="primary">PatB</name>
    <name evidence="7" type="ORF">SFSGTM_22820</name>
</gene>
<dbReference type="GO" id="GO:0030170">
    <property type="term" value="F:pyridoxal phosphate binding"/>
    <property type="evidence" value="ECO:0007669"/>
    <property type="project" value="InterPro"/>
</dbReference>
<accession>A0A809RL92</accession>
<reference evidence="8" key="1">
    <citation type="submission" date="2019-11" db="EMBL/GenBank/DDBJ databases">
        <title>Isolation and characterization of a novel species in the genus Sulfuriferula.</title>
        <authorList>
            <person name="Mochizuki J."/>
            <person name="Kojima H."/>
            <person name="Fukui M."/>
        </authorList>
    </citation>
    <scope>NUCLEOTIDE SEQUENCE [LARGE SCALE GENOMIC DNA]</scope>
    <source>
        <strain evidence="8">SGTM</strain>
    </source>
</reference>
<dbReference type="PANTHER" id="PTHR43525:SF1">
    <property type="entry name" value="PROTEIN MALY"/>
    <property type="match status" value="1"/>
</dbReference>
<dbReference type="EMBL" id="AP021881">
    <property type="protein sequence ID" value="BBP01574.1"/>
    <property type="molecule type" value="Genomic_DNA"/>
</dbReference>
<evidence type="ECO:0000256" key="2">
    <source>
        <dbReference type="ARBA" id="ARBA00012224"/>
    </source>
</evidence>
<dbReference type="AlphaFoldDB" id="A0A809RL92"/>
<organism evidence="7 8">
    <name type="scientific">Sulfuriferula nivalis</name>
    <dbReference type="NCBI Taxonomy" id="2675298"/>
    <lineage>
        <taxon>Bacteria</taxon>
        <taxon>Pseudomonadati</taxon>
        <taxon>Pseudomonadota</taxon>
        <taxon>Betaproteobacteria</taxon>
        <taxon>Nitrosomonadales</taxon>
        <taxon>Sulfuricellaceae</taxon>
        <taxon>Sulfuriferula</taxon>
    </lineage>
</organism>
<keyword evidence="8" id="KW-1185">Reference proteome</keyword>